<dbReference type="InterPro" id="IPR050902">
    <property type="entry name" value="ABC_Transporter_SBP"/>
</dbReference>
<dbReference type="AlphaFoldDB" id="A0A1H1LC06"/>
<keyword evidence="6" id="KW-1185">Reference proteome</keyword>
<name>A0A1H1LC06_9CORY</name>
<dbReference type="Pfam" id="PF01497">
    <property type="entry name" value="Peripla_BP_2"/>
    <property type="match status" value="1"/>
</dbReference>
<reference evidence="5 6" key="1">
    <citation type="submission" date="2016-10" db="EMBL/GenBank/DDBJ databases">
        <authorList>
            <person name="de Groot N.N."/>
        </authorList>
    </citation>
    <scope>NUCLEOTIDE SEQUENCE [LARGE SCALE GENOMIC DNA]</scope>
    <source>
        <strain evidence="5 6">DSM 45434</strain>
    </source>
</reference>
<dbReference type="eggNOG" id="COG0614">
    <property type="taxonomic scope" value="Bacteria"/>
</dbReference>
<dbReference type="Proteomes" id="UP000182237">
    <property type="component" value="Chromosome I"/>
</dbReference>
<dbReference type="STRING" id="1203190.GCA_000312345_02296"/>
<feature type="domain" description="Fe/B12 periplasmic-binding" evidence="4">
    <location>
        <begin position="59"/>
        <end position="317"/>
    </location>
</feature>
<dbReference type="OrthoDB" id="9797850at2"/>
<evidence type="ECO:0000256" key="1">
    <source>
        <dbReference type="ARBA" id="ARBA00008814"/>
    </source>
</evidence>
<dbReference type="PANTHER" id="PTHR30535">
    <property type="entry name" value="VITAMIN B12-BINDING PROTEIN"/>
    <property type="match status" value="1"/>
</dbReference>
<keyword evidence="3" id="KW-0732">Signal</keyword>
<dbReference type="RefSeq" id="WP_019195060.1">
    <property type="nucleotide sequence ID" value="NZ_LT629765.1"/>
</dbReference>
<dbReference type="Gene3D" id="3.40.50.1980">
    <property type="entry name" value="Nitrogenase molybdenum iron protein domain"/>
    <property type="match status" value="2"/>
</dbReference>
<dbReference type="EMBL" id="LT629765">
    <property type="protein sequence ID" value="SDR71890.1"/>
    <property type="molecule type" value="Genomic_DNA"/>
</dbReference>
<evidence type="ECO:0000259" key="4">
    <source>
        <dbReference type="PROSITE" id="PS50983"/>
    </source>
</evidence>
<dbReference type="SUPFAM" id="SSF53807">
    <property type="entry name" value="Helical backbone' metal receptor"/>
    <property type="match status" value="1"/>
</dbReference>
<evidence type="ECO:0000313" key="5">
    <source>
        <dbReference type="EMBL" id="SDR71890.1"/>
    </source>
</evidence>
<proteinExistence type="inferred from homology"/>
<protein>
    <submittedName>
        <fullName evidence="5">Iron complex transport system substrate-binding protein</fullName>
    </submittedName>
</protein>
<organism evidence="5 6">
    <name type="scientific">Corynebacterium timonense</name>
    <dbReference type="NCBI Taxonomy" id="441500"/>
    <lineage>
        <taxon>Bacteria</taxon>
        <taxon>Bacillati</taxon>
        <taxon>Actinomycetota</taxon>
        <taxon>Actinomycetes</taxon>
        <taxon>Mycobacteriales</taxon>
        <taxon>Corynebacteriaceae</taxon>
        <taxon>Corynebacterium</taxon>
    </lineage>
</organism>
<evidence type="ECO:0000256" key="2">
    <source>
        <dbReference type="SAM" id="MobiDB-lite"/>
    </source>
</evidence>
<sequence>MNVHSTPTAVLVCCAALVVSLTACSSQGEPQHAPQPPATATESGTATASSDVPTHKPQRIAALSSDVASLVAAIAEPENIALIADIGERTPEGPQVLRGDHNVDPEQILSAEPDLVLLTSRHGQEQDAAALIEQSAIPVVQFDGGDTWSSIDAILANIDELGSLLGEEERAAQLRSDIEETRARVHEQIPEGQAPRVLPLMARGEQRMVVPPSALLHGLVAEAGAEALTGTSGGRGPAPADPELIAALNPDVIVIEDFQGRGTQDFAEILSNPALSHVPAVATGRVHFLPSDLVTVAGAADVGDGLAAVVDAIYHRR</sequence>
<evidence type="ECO:0000256" key="3">
    <source>
        <dbReference type="SAM" id="SignalP"/>
    </source>
</evidence>
<feature type="chain" id="PRO_5038938006" evidence="3">
    <location>
        <begin position="26"/>
        <end position="317"/>
    </location>
</feature>
<comment type="similarity">
    <text evidence="1">Belongs to the bacterial solute-binding protein 8 family.</text>
</comment>
<accession>A0A1H1LC06</accession>
<feature type="signal peptide" evidence="3">
    <location>
        <begin position="1"/>
        <end position="25"/>
    </location>
</feature>
<dbReference type="InterPro" id="IPR002491">
    <property type="entry name" value="ABC_transptr_periplasmic_BD"/>
</dbReference>
<gene>
    <name evidence="5" type="ORF">SAMN04488539_0143</name>
</gene>
<dbReference type="PANTHER" id="PTHR30535:SF34">
    <property type="entry name" value="MOLYBDATE-BINDING PROTEIN MOLA"/>
    <property type="match status" value="1"/>
</dbReference>
<dbReference type="GO" id="GO:0071281">
    <property type="term" value="P:cellular response to iron ion"/>
    <property type="evidence" value="ECO:0007669"/>
    <property type="project" value="TreeGrafter"/>
</dbReference>
<dbReference type="PROSITE" id="PS50983">
    <property type="entry name" value="FE_B12_PBP"/>
    <property type="match status" value="1"/>
</dbReference>
<evidence type="ECO:0000313" key="6">
    <source>
        <dbReference type="Proteomes" id="UP000182237"/>
    </source>
</evidence>
<feature type="region of interest" description="Disordered" evidence="2">
    <location>
        <begin position="26"/>
        <end position="54"/>
    </location>
</feature>
<feature type="compositionally biased region" description="Low complexity" evidence="2">
    <location>
        <begin position="38"/>
        <end position="50"/>
    </location>
</feature>